<sequence>MAQLVWLLVAALASVEKTVDAVVGGQPASAPEPDAAVVFVQKYGSSARVEGLKDDKIGYYSFFGMRYADPPVDRRRFQRPVRRYLAGELNQTQHCAPCPQRDPYNHQRVIGSEDCLCLNVYAPKMPGEEEGCPVIFYIHGGNYRSGSTASYGGQHLAQKDTILVTVQYRLGALGFLSTAQKDASGNVGIFDLKAAETWVYDYIQFFGGDPNRVVFMGQGSGGSAASMLAMANVHQGRSATGVVALSGTPLSPGAVRPEPEKHAEMLAERTGCPKSPAEKLVMCLRELSVEKLILADADIDINAMDTSAFLSEISGRSGPGVRVEGKDDLRALPPIVSEQPVESLKKKEKRPPILTGVTSAETSKAVFGKYNKFLSDQLQNVKNFIQNDIVGGLQNVISDIQSLLPVDTSAVDGILPIKSYYETLFNNTFNVVDGLAQIAEATGDALFNFPAYETVQQWGSQGSALLYSFEYLGNLSKGSYFLPGLALTDDTTTPDAIPQKGPAHGDELAYIFEPLNPNGKFMDNNVSSTDANVRDNFVSLISKFAHNTNQKDGKGSFDILGLSGLLPFSQGGNEQYLKIANGISVEKDFRFCQMGIWGNMGDRLAGDLCKNLIGNLLKGIPGLNNLPVGELPLTDLTNQASNNLLPPSNNLPVLGGVSNGLFGSGPKTTKAPSRNRPTERATTKRTGVFGLPIDF</sequence>
<proteinExistence type="predicted"/>
<evidence type="ECO:0000313" key="1">
    <source>
        <dbReference type="EMBL" id="KAJ0177681.1"/>
    </source>
</evidence>
<gene>
    <name evidence="1" type="ORF">K1T71_006554</name>
</gene>
<keyword evidence="2" id="KW-1185">Reference proteome</keyword>
<name>A0ACC1D1G6_9NEOP</name>
<reference evidence="1 2" key="1">
    <citation type="journal article" date="2021" name="Front. Genet.">
        <title>Chromosome-Level Genome Assembly Reveals Significant Gene Expansion in the Toll and IMD Signaling Pathways of Dendrolimus kikuchii.</title>
        <authorList>
            <person name="Zhou J."/>
            <person name="Wu P."/>
            <person name="Xiong Z."/>
            <person name="Liu N."/>
            <person name="Zhao N."/>
            <person name="Ji M."/>
            <person name="Qiu Y."/>
            <person name="Yang B."/>
        </authorList>
    </citation>
    <scope>NUCLEOTIDE SEQUENCE [LARGE SCALE GENOMIC DNA]</scope>
    <source>
        <strain evidence="1">Ann1</strain>
    </source>
</reference>
<accession>A0ACC1D1G6</accession>
<dbReference type="EMBL" id="CM034397">
    <property type="protein sequence ID" value="KAJ0177681.1"/>
    <property type="molecule type" value="Genomic_DNA"/>
</dbReference>
<organism evidence="1 2">
    <name type="scientific">Dendrolimus kikuchii</name>
    <dbReference type="NCBI Taxonomy" id="765133"/>
    <lineage>
        <taxon>Eukaryota</taxon>
        <taxon>Metazoa</taxon>
        <taxon>Ecdysozoa</taxon>
        <taxon>Arthropoda</taxon>
        <taxon>Hexapoda</taxon>
        <taxon>Insecta</taxon>
        <taxon>Pterygota</taxon>
        <taxon>Neoptera</taxon>
        <taxon>Endopterygota</taxon>
        <taxon>Lepidoptera</taxon>
        <taxon>Glossata</taxon>
        <taxon>Ditrysia</taxon>
        <taxon>Bombycoidea</taxon>
        <taxon>Lasiocampidae</taxon>
        <taxon>Dendrolimus</taxon>
    </lineage>
</organism>
<dbReference type="Proteomes" id="UP000824533">
    <property type="component" value="Linkage Group LG11"/>
</dbReference>
<protein>
    <submittedName>
        <fullName evidence="1">Uncharacterized protein</fullName>
    </submittedName>
</protein>
<evidence type="ECO:0000313" key="2">
    <source>
        <dbReference type="Proteomes" id="UP000824533"/>
    </source>
</evidence>
<comment type="caution">
    <text evidence="1">The sequence shown here is derived from an EMBL/GenBank/DDBJ whole genome shotgun (WGS) entry which is preliminary data.</text>
</comment>